<dbReference type="Proteomes" id="UP001521137">
    <property type="component" value="Unassembled WGS sequence"/>
</dbReference>
<dbReference type="InterPro" id="IPR036890">
    <property type="entry name" value="HATPase_C_sf"/>
</dbReference>
<feature type="transmembrane region" description="Helical" evidence="1">
    <location>
        <begin position="34"/>
        <end position="56"/>
    </location>
</feature>
<evidence type="ECO:0000259" key="2">
    <source>
        <dbReference type="Pfam" id="PF06580"/>
    </source>
</evidence>
<accession>A0ABS9D879</accession>
<dbReference type="SUPFAM" id="SSF55874">
    <property type="entry name" value="ATPase domain of HSP90 chaperone/DNA topoisomerase II/histidine kinase"/>
    <property type="match status" value="1"/>
</dbReference>
<dbReference type="GO" id="GO:0016301">
    <property type="term" value="F:kinase activity"/>
    <property type="evidence" value="ECO:0007669"/>
    <property type="project" value="UniProtKB-KW"/>
</dbReference>
<comment type="caution">
    <text evidence="3">The sequence shown here is derived from an EMBL/GenBank/DDBJ whole genome shotgun (WGS) entry which is preliminary data.</text>
</comment>
<dbReference type="PANTHER" id="PTHR34220">
    <property type="entry name" value="SENSOR HISTIDINE KINASE YPDA"/>
    <property type="match status" value="1"/>
</dbReference>
<gene>
    <name evidence="3" type="ORF">L0668_13270</name>
</gene>
<dbReference type="RefSeq" id="WP_235313151.1">
    <property type="nucleotide sequence ID" value="NZ_JAKGAS010000007.1"/>
</dbReference>
<keyword evidence="3" id="KW-0418">Kinase</keyword>
<keyword evidence="1" id="KW-1133">Transmembrane helix</keyword>
<keyword evidence="3" id="KW-0808">Transferase</keyword>
<sequence length="344" mass="39465">MLTPYWRYQIIGWFTLLTLDFSGKYAAKMMIPSLLLAVLILYSLGLLVSHGMRYIFKQYCAQLTIAKLIPVAFLVSFVGAFLSSSGMMLLLYLSGHQAFTDDKVNAMQIYQYNIFMMWLFLSIWTGLYLFVTRQRQVDDLNQKQQALQDNLQQSQLHALMNQLNPHFMFNSINNIRALILEDKHKARDMLAHMADMLRYNLKDQDKALEALSKELEIANAFMALASIQFEDRLTFVVELDDNIDQDILIPRMLLQLLLENAIKHGIAKRMQGGEVKLKIKLLTNNISIEVTNHGQLVTGSKPQDTKIGLQNIQSRLAMLYDNEASFEIKQVNELVLARILIPKG</sequence>
<keyword evidence="1" id="KW-0472">Membrane</keyword>
<organism evidence="3 4">
    <name type="scientific">Paraglaciecola algarum</name>
    <dbReference type="NCBI Taxonomy" id="3050085"/>
    <lineage>
        <taxon>Bacteria</taxon>
        <taxon>Pseudomonadati</taxon>
        <taxon>Pseudomonadota</taxon>
        <taxon>Gammaproteobacteria</taxon>
        <taxon>Alteromonadales</taxon>
        <taxon>Alteromonadaceae</taxon>
        <taxon>Paraglaciecola</taxon>
    </lineage>
</organism>
<dbReference type="Gene3D" id="3.30.565.10">
    <property type="entry name" value="Histidine kinase-like ATPase, C-terminal domain"/>
    <property type="match status" value="1"/>
</dbReference>
<feature type="domain" description="Signal transduction histidine kinase internal region" evidence="2">
    <location>
        <begin position="155"/>
        <end position="233"/>
    </location>
</feature>
<reference evidence="3 4" key="1">
    <citation type="submission" date="2022-01" db="EMBL/GenBank/DDBJ databases">
        <title>Paraglaciecola sp. G1-23.</title>
        <authorList>
            <person name="Jin M.S."/>
            <person name="Han D.M."/>
            <person name="Kim H.M."/>
            <person name="Jeon C.O."/>
        </authorList>
    </citation>
    <scope>NUCLEOTIDE SEQUENCE [LARGE SCALE GENOMIC DNA]</scope>
    <source>
        <strain evidence="3 4">G1-23</strain>
    </source>
</reference>
<dbReference type="InterPro" id="IPR050640">
    <property type="entry name" value="Bact_2-comp_sensor_kinase"/>
</dbReference>
<dbReference type="PANTHER" id="PTHR34220:SF7">
    <property type="entry name" value="SENSOR HISTIDINE KINASE YPDA"/>
    <property type="match status" value="1"/>
</dbReference>
<proteinExistence type="predicted"/>
<keyword evidence="4" id="KW-1185">Reference proteome</keyword>
<dbReference type="Pfam" id="PF06580">
    <property type="entry name" value="His_kinase"/>
    <property type="match status" value="1"/>
</dbReference>
<feature type="transmembrane region" description="Helical" evidence="1">
    <location>
        <begin position="68"/>
        <end position="93"/>
    </location>
</feature>
<evidence type="ECO:0000256" key="1">
    <source>
        <dbReference type="SAM" id="Phobius"/>
    </source>
</evidence>
<keyword evidence="1" id="KW-0812">Transmembrane</keyword>
<protein>
    <submittedName>
        <fullName evidence="3">Histidine kinase</fullName>
    </submittedName>
</protein>
<feature type="transmembrane region" description="Helical" evidence="1">
    <location>
        <begin position="114"/>
        <end position="131"/>
    </location>
</feature>
<evidence type="ECO:0000313" key="4">
    <source>
        <dbReference type="Proteomes" id="UP001521137"/>
    </source>
</evidence>
<name>A0ABS9D879_9ALTE</name>
<evidence type="ECO:0000313" key="3">
    <source>
        <dbReference type="EMBL" id="MCF2949086.1"/>
    </source>
</evidence>
<dbReference type="InterPro" id="IPR010559">
    <property type="entry name" value="Sig_transdc_His_kin_internal"/>
</dbReference>
<dbReference type="EMBL" id="JAKGAS010000007">
    <property type="protein sequence ID" value="MCF2949086.1"/>
    <property type="molecule type" value="Genomic_DNA"/>
</dbReference>